<proteinExistence type="predicted"/>
<comment type="caution">
    <text evidence="1">The sequence shown here is derived from an EMBL/GenBank/DDBJ whole genome shotgun (WGS) entry which is preliminary data.</text>
</comment>
<accession>A0A833V7R4</accession>
<name>A0A833V7R4_9POAL</name>
<dbReference type="AlphaFoldDB" id="A0A833V7R4"/>
<gene>
    <name evidence="1" type="ORF">FCM35_KLT06473</name>
</gene>
<evidence type="ECO:0000313" key="2">
    <source>
        <dbReference type="Proteomes" id="UP000623129"/>
    </source>
</evidence>
<dbReference type="EMBL" id="SWLB01000016">
    <property type="protein sequence ID" value="KAF3327867.1"/>
    <property type="molecule type" value="Genomic_DNA"/>
</dbReference>
<evidence type="ECO:0000313" key="1">
    <source>
        <dbReference type="EMBL" id="KAF3327867.1"/>
    </source>
</evidence>
<organism evidence="1 2">
    <name type="scientific">Carex littledalei</name>
    <dbReference type="NCBI Taxonomy" id="544730"/>
    <lineage>
        <taxon>Eukaryota</taxon>
        <taxon>Viridiplantae</taxon>
        <taxon>Streptophyta</taxon>
        <taxon>Embryophyta</taxon>
        <taxon>Tracheophyta</taxon>
        <taxon>Spermatophyta</taxon>
        <taxon>Magnoliopsida</taxon>
        <taxon>Liliopsida</taxon>
        <taxon>Poales</taxon>
        <taxon>Cyperaceae</taxon>
        <taxon>Cyperoideae</taxon>
        <taxon>Cariceae</taxon>
        <taxon>Carex</taxon>
        <taxon>Carex subgen. Euthyceras</taxon>
    </lineage>
</organism>
<reference evidence="1" key="1">
    <citation type="submission" date="2020-01" db="EMBL/GenBank/DDBJ databases">
        <title>Genome sequence of Kobresia littledalei, the first chromosome-level genome in the family Cyperaceae.</title>
        <authorList>
            <person name="Qu G."/>
        </authorList>
    </citation>
    <scope>NUCLEOTIDE SEQUENCE</scope>
    <source>
        <strain evidence="1">C.B.Clarke</strain>
        <tissue evidence="1">Leaf</tissue>
    </source>
</reference>
<protein>
    <submittedName>
        <fullName evidence="1">Uncharacterized protein</fullName>
    </submittedName>
</protein>
<keyword evidence="2" id="KW-1185">Reference proteome</keyword>
<dbReference type="Proteomes" id="UP000623129">
    <property type="component" value="Unassembled WGS sequence"/>
</dbReference>
<sequence>METSTLHFSLVCNLDFLSRFNTTALRGTMMSYKTRPPQSDGEEGNQYYSITSNCVFNHQNMKGMMKPMTILDQSSRKQNLTREPFTRLECQVCKHFLDAVEKKHYLLLFPDWDQDQLSKVAFLNSRKGFIKLAIEMGSPLLPVSVLASWTLGENIGLLWVDSMWYQFLNSGKTPVELLAKALAKAARAAKQAIRSRIKAAKQRAQAIAAKLFSNAEAKRPKTNNGSDLGNGTGVSPAFFLTCCY</sequence>